<evidence type="ECO:0000313" key="4">
    <source>
        <dbReference type="EMBL" id="AFJ47257.1"/>
    </source>
</evidence>
<dbReference type="Pfam" id="PF21562">
    <property type="entry name" value="Gp63_3rd_G7C"/>
    <property type="match status" value="1"/>
</dbReference>
<gene>
    <name evidence="4" type="ordered locus">EBL_c21660</name>
</gene>
<dbReference type="InterPro" id="IPR049297">
    <property type="entry name" value="Gp63_dom_3"/>
</dbReference>
<evidence type="ECO:0000256" key="1">
    <source>
        <dbReference type="SAM" id="MobiDB-lite"/>
    </source>
</evidence>
<sequence>MPDISANVVVSMPSQLFTLARQFKANANGKIYIGQIDTDPVNPDNQIQVYIENEDGSLVPVPQPIIINAGGYPVYNGQVSKFVTVKGHSMAVYDAYGTQQFYYPNIIKYDPDQFKEQLSLPSGSSLIGYKTSNVSNYLDSLTDSYVLVTDICQDLNEDNRMVIFSQSTKVFVPKEVSVRCNLLPTDDIRKFVGDGKVLTRDKWGTEHVFDVNLAINGPADTPRMRVNSSAFRKTACSIGVIGDSITDGVNTIGYTANPYDPSTNNLSSTNYNHMMNGGSNSWFRWFIETIGMSYFGFVNKFTYLNGYNAAHAGAAFVDGWAYRNLDYGFFQNAAYGKTMPDVVLISMGENDAIQTFTQETLIDLYDKFIRKCWGYGSTVAIVGMPMAHIGRSEVEHSVKATLHDKYNLVEYLDISSAIDDSMNNIGVGGNGGDAISMRNTVWDVTHPAQATHYRMGGYCAYIFSKQRFIEAIEDTKFLPVTHDKFIVETSDGDIGSPTSATSNPESIPGSTDSDTNNMTAKYVWWPYSSLNKAIYIRFMIWSDADQSIDLSTFYVTPSIYPTGTTKSIICRLSHQIRSDAATDPSCIASIGTEIEPVVGSAGYDYRTCHIARLKRGLNIFEVIHANAATYVALPMLYFNSAKGLGFSRNMAGVSNFVSGSIMSLDGQAPMIQYPAALTIAGRSYMDEAPDYYQCGKGSVVQTATFDLVNPLSNFSVVMRYKPSRSQYLIVDFTGSVGAYLARTQINGVNGLSTQTTAITDAQYNYLNAGGKFSVISKVDSTTIVFEDITATPSYVTILGGLTGGGMAVRRVNATLPTSFRCVGAGIHFSSSVIASANLNQTPV</sequence>
<dbReference type="InterPro" id="IPR001087">
    <property type="entry name" value="GDSL"/>
</dbReference>
<dbReference type="KEGG" id="ebt:EBL_c21660"/>
<dbReference type="Proteomes" id="UP000001955">
    <property type="component" value="Chromosome"/>
</dbReference>
<dbReference type="Gene3D" id="2.170.14.10">
    <property type="entry name" value="Phage P22 tailspike-like, N-terminal domain"/>
    <property type="match status" value="1"/>
</dbReference>
<dbReference type="RefSeq" id="WP_002443493.1">
    <property type="nucleotide sequence ID" value="NC_017910.1"/>
</dbReference>
<name>I2B9Q3_SHIBC</name>
<dbReference type="InterPro" id="IPR036730">
    <property type="entry name" value="P22_tailspike_N_sf"/>
</dbReference>
<dbReference type="GO" id="GO:0016788">
    <property type="term" value="F:hydrolase activity, acting on ester bonds"/>
    <property type="evidence" value="ECO:0007669"/>
    <property type="project" value="InterPro"/>
</dbReference>
<feature type="domain" description="Tail fiber protein third" evidence="3">
    <location>
        <begin position="148"/>
        <end position="212"/>
    </location>
</feature>
<dbReference type="AlphaFoldDB" id="I2B9Q3"/>
<evidence type="ECO:0000259" key="3">
    <source>
        <dbReference type="Pfam" id="PF21562"/>
    </source>
</evidence>
<feature type="domain" description="Bacteriophage P22 tailspike N-terminal" evidence="2">
    <location>
        <begin position="1"/>
        <end position="113"/>
    </location>
</feature>
<dbReference type="SUPFAM" id="SSF52266">
    <property type="entry name" value="SGNH hydrolase"/>
    <property type="match status" value="1"/>
</dbReference>
<dbReference type="Pfam" id="PF09008">
    <property type="entry name" value="Head_binding"/>
    <property type="match status" value="1"/>
</dbReference>
<dbReference type="HOGENOM" id="CLU_354787_0_0_6"/>
<dbReference type="STRING" id="630626.EBL_c21660"/>
<dbReference type="OrthoDB" id="6481209at2"/>
<dbReference type="Gene3D" id="3.40.50.1110">
    <property type="entry name" value="SGNH hydrolase"/>
    <property type="match status" value="1"/>
</dbReference>
<proteinExistence type="predicted"/>
<feature type="compositionally biased region" description="Polar residues" evidence="1">
    <location>
        <begin position="496"/>
        <end position="512"/>
    </location>
</feature>
<accession>I2B9Q3</accession>
<protein>
    <submittedName>
        <fullName evidence="4">Bifunctional tail protein</fullName>
    </submittedName>
</protein>
<dbReference type="EMBL" id="CP001560">
    <property type="protein sequence ID" value="AFJ47257.1"/>
    <property type="molecule type" value="Genomic_DNA"/>
</dbReference>
<keyword evidence="5" id="KW-1185">Reference proteome</keyword>
<dbReference type="Pfam" id="PF00657">
    <property type="entry name" value="Lipase_GDSL"/>
    <property type="match status" value="1"/>
</dbReference>
<dbReference type="PATRIC" id="fig|630626.3.peg.2102"/>
<dbReference type="InterPro" id="IPR009093">
    <property type="entry name" value="P22_tailspike_N"/>
</dbReference>
<organism evidence="4 5">
    <name type="scientific">Shimwellia blattae (strain ATCC 29907 / DSM 4481 / JCM 1650 / NBRC 105725 / CDC 9005-74)</name>
    <name type="common">Escherichia blattae</name>
    <dbReference type="NCBI Taxonomy" id="630626"/>
    <lineage>
        <taxon>Bacteria</taxon>
        <taxon>Pseudomonadati</taxon>
        <taxon>Pseudomonadota</taxon>
        <taxon>Gammaproteobacteria</taxon>
        <taxon>Enterobacterales</taxon>
        <taxon>Enterobacteriaceae</taxon>
        <taxon>Shimwellia</taxon>
    </lineage>
</organism>
<reference evidence="4 5" key="1">
    <citation type="journal article" date="2012" name="J. Bacteriol.">
        <title>Complete genome sequence of the B12-producing Shimwellia blattae strain DSM 4481, isolated from a cockroach.</title>
        <authorList>
            <person name="Brzuszkiewicz E."/>
            <person name="Waschkowitz T."/>
            <person name="Wiezer A."/>
            <person name="Daniel R."/>
        </authorList>
    </citation>
    <scope>NUCLEOTIDE SEQUENCE [LARGE SCALE GENOMIC DNA]</scope>
    <source>
        <strain evidence="5">ATCC 29907 / DSM 4481 / JCM 1650 / NBRC 105725 / CDC 9005-74</strain>
    </source>
</reference>
<dbReference type="SUPFAM" id="SSF51327">
    <property type="entry name" value="Head-binding domain of phage P22 tailspike protein"/>
    <property type="match status" value="1"/>
</dbReference>
<accession>K6VZU4</accession>
<dbReference type="eggNOG" id="ENOG50301ZW">
    <property type="taxonomic scope" value="Bacteria"/>
</dbReference>
<dbReference type="InterPro" id="IPR036514">
    <property type="entry name" value="SGNH_hydro_sf"/>
</dbReference>
<evidence type="ECO:0000313" key="5">
    <source>
        <dbReference type="Proteomes" id="UP000001955"/>
    </source>
</evidence>
<feature type="region of interest" description="Disordered" evidence="1">
    <location>
        <begin position="491"/>
        <end position="512"/>
    </location>
</feature>
<evidence type="ECO:0000259" key="2">
    <source>
        <dbReference type="Pfam" id="PF09008"/>
    </source>
</evidence>